<accession>A0A510J9K2</accession>
<protein>
    <submittedName>
        <fullName evidence="1">Uncharacterized protein</fullName>
    </submittedName>
</protein>
<dbReference type="Proteomes" id="UP000321606">
    <property type="component" value="Chromosome"/>
</dbReference>
<dbReference type="AlphaFoldDB" id="A0A510J9K2"/>
<dbReference type="Gene3D" id="3.40.50.2300">
    <property type="match status" value="1"/>
</dbReference>
<gene>
    <name evidence="1" type="ORF">JCM16774_0921</name>
</gene>
<dbReference type="SUPFAM" id="SSF53822">
    <property type="entry name" value="Periplasmic binding protein-like I"/>
    <property type="match status" value="1"/>
</dbReference>
<evidence type="ECO:0000313" key="1">
    <source>
        <dbReference type="EMBL" id="BBM35990.1"/>
    </source>
</evidence>
<dbReference type="EMBL" id="AP019822">
    <property type="protein sequence ID" value="BBM35990.1"/>
    <property type="molecule type" value="Genomic_DNA"/>
</dbReference>
<dbReference type="OrthoDB" id="7946617at2"/>
<sequence length="102" mass="12000">MAKNQNINALILNSDFYAVFAKKITNEIGKKIYVASFDGTSLLKMSSGNIIHIKQPFEEMRKVSAETLLKKINQEKYQKKRYLNYELIDKDYRNEVKEKETF</sequence>
<dbReference type="KEGG" id="lgo:JCM16774_0921"/>
<dbReference type="InterPro" id="IPR028082">
    <property type="entry name" value="Peripla_BP_I"/>
</dbReference>
<organism evidence="1 2">
    <name type="scientific">Pseudoleptotrichia goodfellowii</name>
    <dbReference type="NCBI Taxonomy" id="157692"/>
    <lineage>
        <taxon>Bacteria</taxon>
        <taxon>Fusobacteriati</taxon>
        <taxon>Fusobacteriota</taxon>
        <taxon>Fusobacteriia</taxon>
        <taxon>Fusobacteriales</taxon>
        <taxon>Leptotrichiaceae</taxon>
        <taxon>Pseudoleptotrichia</taxon>
    </lineage>
</organism>
<evidence type="ECO:0000313" key="2">
    <source>
        <dbReference type="Proteomes" id="UP000321606"/>
    </source>
</evidence>
<dbReference type="RefSeq" id="WP_026737408.1">
    <property type="nucleotide sequence ID" value="NZ_AP019822.1"/>
</dbReference>
<name>A0A510J9K2_9FUSO</name>
<dbReference type="STRING" id="714315.GCA_000516535_00913"/>
<proteinExistence type="predicted"/>
<reference evidence="1 2" key="1">
    <citation type="submission" date="2019-07" db="EMBL/GenBank/DDBJ databases">
        <title>Complete Genome Sequence of Leptotrichia goodfellowii Strain JCM 16774.</title>
        <authorList>
            <person name="Watanabe S."/>
            <person name="Cui L."/>
        </authorList>
    </citation>
    <scope>NUCLEOTIDE SEQUENCE [LARGE SCALE GENOMIC DNA]</scope>
    <source>
        <strain evidence="1 2">JCM16774</strain>
    </source>
</reference>